<evidence type="ECO:0008006" key="3">
    <source>
        <dbReference type="Google" id="ProtNLM"/>
    </source>
</evidence>
<protein>
    <recommendedName>
        <fullName evidence="3">Metallo-beta-lactamase domain-containing protein</fullName>
    </recommendedName>
</protein>
<proteinExistence type="predicted"/>
<dbReference type="Proteomes" id="UP001498476">
    <property type="component" value="Unassembled WGS sequence"/>
</dbReference>
<dbReference type="Gene3D" id="3.60.15.10">
    <property type="entry name" value="Ribonuclease Z/Hydroxyacylglutathione hydrolase-like"/>
    <property type="match status" value="1"/>
</dbReference>
<dbReference type="SUPFAM" id="SSF56281">
    <property type="entry name" value="Metallo-hydrolase/oxidoreductase"/>
    <property type="match status" value="1"/>
</dbReference>
<sequence>MAQTVVESFHINVGLGDSAIHVLATWNRVTNEVVARQAVLVDGGLARDAAAQNIAQTIDEIENRYSNLRKQGQVLRFRSVVVTHWDADHWGGINQLLKRELGTHFDKKTSKYNRFYHKDDTLGVKPTIVYAPTTQAGKKKKGRKGKGKQKESEVSGIAIVKGKNETYEFSFNGEFQAKAMVGSSIIGYNFFTNTKPSGLGHDKLGSFKALMGGNTAHPEVGMYCVASDLAVIGHEKRPRWTVELTDTLHNQMPTKTNQQSIAAIILWNNKHVSHYFAGDLDFRGEALLARWLGNNLEGNGTGNNIHFLKSSHHGARNSNPPVLFATTKPKYVIFSVADHYGHPAWETLLMLFEFYRVQNRIDKPAQGPCILTCYPYWLANIHGHDGLESNSANYDPYVPGERFEKLSPTRQKHANHLKKLFKHLSAGFSDESLDEYIRQGCISDGATTDDEIFEQVAIAFVARASSLFYNLWEWGQTTGRTLNELVYTRLTLTNNIAEEQIFFQTKDLPYDRTAQIDTVYLKKPNYDDGAHSFKSLPPIVDNKIVQHPTDQTALVLVDQAHSISMSKKRRSARILNKRIQKRVRDTKLRPDRDLGSDDEDSNSAFPALFSMAHQKLQGPLSDASVSARASGASLPGRYAYSILSSSHAPSVSSRTDSLGYAVLGVNDWLDDFLLSMRPSTMRLASSIKNEWALLHDEDYLGTWIQGSLGGSQMAVNRQGPAFRIITPHWLVSSTKAAPKALGTDAMISNDGLSPWTAQGTMVFAESQPKASSWSIGEILSLFPNDPSANVDPLSRTAAIVNDNLLGLKWTLNLEASAGKRNAIWLTPIASYLTVLRLVFVPENESKDALRRFLGLFFSAGVDDDEPVLDVSNVQLILRKTSTVKAREGEGTKLASGQTLTLSAVVKLLGPKPDDLATPRAQVSPTISVELASTGALELTIKTTRSSRWPSSAITKSI</sequence>
<name>A0ABR1GWI7_9HYPO</name>
<comment type="caution">
    <text evidence="1">The sequence shown here is derived from an EMBL/GenBank/DDBJ whole genome shotgun (WGS) entry which is preliminary data.</text>
</comment>
<gene>
    <name evidence="1" type="ORF">QQX98_007945</name>
</gene>
<dbReference type="PANTHER" id="PTHR30619">
    <property type="entry name" value="DNA INTERNALIZATION/COMPETENCE PROTEIN COMEC/REC2"/>
    <property type="match status" value="1"/>
</dbReference>
<dbReference type="InterPro" id="IPR052159">
    <property type="entry name" value="Competence_DNA_uptake"/>
</dbReference>
<dbReference type="PANTHER" id="PTHR30619:SF1">
    <property type="entry name" value="RECOMBINATION PROTEIN 2"/>
    <property type="match status" value="1"/>
</dbReference>
<keyword evidence="2" id="KW-1185">Reference proteome</keyword>
<dbReference type="InterPro" id="IPR036866">
    <property type="entry name" value="RibonucZ/Hydroxyglut_hydro"/>
</dbReference>
<evidence type="ECO:0000313" key="1">
    <source>
        <dbReference type="EMBL" id="KAK7413166.1"/>
    </source>
</evidence>
<dbReference type="EMBL" id="JAZAVJ010000137">
    <property type="protein sequence ID" value="KAK7413166.1"/>
    <property type="molecule type" value="Genomic_DNA"/>
</dbReference>
<evidence type="ECO:0000313" key="2">
    <source>
        <dbReference type="Proteomes" id="UP001498476"/>
    </source>
</evidence>
<organism evidence="1 2">
    <name type="scientific">Neonectria punicea</name>
    <dbReference type="NCBI Taxonomy" id="979145"/>
    <lineage>
        <taxon>Eukaryota</taxon>
        <taxon>Fungi</taxon>
        <taxon>Dikarya</taxon>
        <taxon>Ascomycota</taxon>
        <taxon>Pezizomycotina</taxon>
        <taxon>Sordariomycetes</taxon>
        <taxon>Hypocreomycetidae</taxon>
        <taxon>Hypocreales</taxon>
        <taxon>Nectriaceae</taxon>
        <taxon>Neonectria</taxon>
    </lineage>
</organism>
<reference evidence="1 2" key="1">
    <citation type="journal article" date="2025" name="Microbiol. Resour. Announc.">
        <title>Draft genome sequences for Neonectria magnoliae and Neonectria punicea, canker pathogens of Liriodendron tulipifera and Acer saccharum in West Virginia.</title>
        <authorList>
            <person name="Petronek H.M."/>
            <person name="Kasson M.T."/>
            <person name="Metheny A.M."/>
            <person name="Stauder C.M."/>
            <person name="Lovett B."/>
            <person name="Lynch S.C."/>
            <person name="Garnas J.R."/>
            <person name="Kasson L.R."/>
            <person name="Stajich J.E."/>
        </authorList>
    </citation>
    <scope>NUCLEOTIDE SEQUENCE [LARGE SCALE GENOMIC DNA]</scope>
    <source>
        <strain evidence="1 2">NRRL 64653</strain>
    </source>
</reference>
<accession>A0ABR1GWI7</accession>